<proteinExistence type="predicted"/>
<comment type="caution">
    <text evidence="1">The sequence shown here is derived from an EMBL/GenBank/DDBJ whole genome shotgun (WGS) entry which is preliminary data.</text>
</comment>
<keyword evidence="2" id="KW-1185">Reference proteome</keyword>
<reference evidence="1 2" key="1">
    <citation type="journal article" date="2018" name="Front. Plant Sci.">
        <title>Red Clover (Trifolium pratense) and Zigzag Clover (T. medium) - A Picture of Genomic Similarities and Differences.</title>
        <authorList>
            <person name="Dluhosova J."/>
            <person name="Istvanek J."/>
            <person name="Nedelnik J."/>
            <person name="Repkova J."/>
        </authorList>
    </citation>
    <scope>NUCLEOTIDE SEQUENCE [LARGE SCALE GENOMIC DNA]</scope>
    <source>
        <strain evidence="2">cv. 10/8</strain>
        <tissue evidence="1">Leaf</tissue>
    </source>
</reference>
<organism evidence="1 2">
    <name type="scientific">Trifolium medium</name>
    <dbReference type="NCBI Taxonomy" id="97028"/>
    <lineage>
        <taxon>Eukaryota</taxon>
        <taxon>Viridiplantae</taxon>
        <taxon>Streptophyta</taxon>
        <taxon>Embryophyta</taxon>
        <taxon>Tracheophyta</taxon>
        <taxon>Spermatophyta</taxon>
        <taxon>Magnoliopsida</taxon>
        <taxon>eudicotyledons</taxon>
        <taxon>Gunneridae</taxon>
        <taxon>Pentapetalae</taxon>
        <taxon>rosids</taxon>
        <taxon>fabids</taxon>
        <taxon>Fabales</taxon>
        <taxon>Fabaceae</taxon>
        <taxon>Papilionoideae</taxon>
        <taxon>50 kb inversion clade</taxon>
        <taxon>NPAAA clade</taxon>
        <taxon>Hologalegina</taxon>
        <taxon>IRL clade</taxon>
        <taxon>Trifolieae</taxon>
        <taxon>Trifolium</taxon>
    </lineage>
</organism>
<name>A0A392QJV0_9FABA</name>
<dbReference type="AlphaFoldDB" id="A0A392QJV0"/>
<protein>
    <submittedName>
        <fullName evidence="1">Uncharacterized protein</fullName>
    </submittedName>
</protein>
<evidence type="ECO:0000313" key="1">
    <source>
        <dbReference type="EMBL" id="MCI23565.1"/>
    </source>
</evidence>
<sequence length="47" mass="5051">MLSSKGGSRGGSSSSGFVAEKLPVCECQIHMDMVMYKAKTNENQGRL</sequence>
<feature type="non-terminal residue" evidence="1">
    <location>
        <position position="47"/>
    </location>
</feature>
<dbReference type="EMBL" id="LXQA010136739">
    <property type="protein sequence ID" value="MCI23565.1"/>
    <property type="molecule type" value="Genomic_DNA"/>
</dbReference>
<accession>A0A392QJV0</accession>
<evidence type="ECO:0000313" key="2">
    <source>
        <dbReference type="Proteomes" id="UP000265520"/>
    </source>
</evidence>
<dbReference type="Proteomes" id="UP000265520">
    <property type="component" value="Unassembled WGS sequence"/>
</dbReference>